<keyword evidence="1" id="KW-0560">Oxidoreductase</keyword>
<organism evidence="2 3">
    <name type="scientific">Penicillium cinerascens</name>
    <dbReference type="NCBI Taxonomy" id="70096"/>
    <lineage>
        <taxon>Eukaryota</taxon>
        <taxon>Fungi</taxon>
        <taxon>Dikarya</taxon>
        <taxon>Ascomycota</taxon>
        <taxon>Pezizomycotina</taxon>
        <taxon>Eurotiomycetes</taxon>
        <taxon>Eurotiomycetidae</taxon>
        <taxon>Eurotiales</taxon>
        <taxon>Aspergillaceae</taxon>
        <taxon>Penicillium</taxon>
    </lineage>
</organism>
<dbReference type="GO" id="GO:0016491">
    <property type="term" value="F:oxidoreductase activity"/>
    <property type="evidence" value="ECO:0007669"/>
    <property type="project" value="UniProtKB-KW"/>
</dbReference>
<keyword evidence="3" id="KW-1185">Reference proteome</keyword>
<dbReference type="PANTHER" id="PTHR47534">
    <property type="entry name" value="YALI0E05731P"/>
    <property type="match status" value="1"/>
</dbReference>
<protein>
    <submittedName>
        <fullName evidence="2">Uncharacterized protein</fullName>
    </submittedName>
</protein>
<dbReference type="Proteomes" id="UP001150904">
    <property type="component" value="Unassembled WGS sequence"/>
</dbReference>
<dbReference type="RefSeq" id="XP_058303201.1">
    <property type="nucleotide sequence ID" value="XM_058456302.1"/>
</dbReference>
<dbReference type="GeneID" id="83183603"/>
<dbReference type="InterPro" id="IPR052228">
    <property type="entry name" value="Sec_Metab_Biosynth_Oxidored"/>
</dbReference>
<dbReference type="Gene3D" id="3.40.50.720">
    <property type="entry name" value="NAD(P)-binding Rossmann-like Domain"/>
    <property type="match status" value="1"/>
</dbReference>
<dbReference type="EMBL" id="JAPQKR010000016">
    <property type="protein sequence ID" value="KAJ5190261.1"/>
    <property type="molecule type" value="Genomic_DNA"/>
</dbReference>
<accession>A0A9W9J9N1</accession>
<evidence type="ECO:0000256" key="1">
    <source>
        <dbReference type="ARBA" id="ARBA00023002"/>
    </source>
</evidence>
<proteinExistence type="predicted"/>
<dbReference type="OrthoDB" id="2898509at2759"/>
<comment type="caution">
    <text evidence="2">The sequence shown here is derived from an EMBL/GenBank/DDBJ whole genome shotgun (WGS) entry which is preliminary data.</text>
</comment>
<dbReference type="InterPro" id="IPR002347">
    <property type="entry name" value="SDR_fam"/>
</dbReference>
<dbReference type="Pfam" id="PF00106">
    <property type="entry name" value="adh_short"/>
    <property type="match status" value="1"/>
</dbReference>
<dbReference type="PRINTS" id="PR00081">
    <property type="entry name" value="GDHRDH"/>
</dbReference>
<dbReference type="PANTHER" id="PTHR47534:SF2">
    <property type="entry name" value="KETOREDUCTASE (KR) DOMAIN-CONTAINING PROTEIN-RELATED"/>
    <property type="match status" value="1"/>
</dbReference>
<sequence length="347" mass="37362">MVSLDEVHKNNASLKDYGPNLVAVFVGGTSGIGEATARAFVRDTLSPRVFLVGRNEAQASKIIEELRQLNPAGQLSFVKCDAARLQSVDEACKVIQAKEEKINLLFLSAGILTTKGRDETDEGLDKKLSLHYYSRMRFINNFLPQLTNAGTVAEDSTPAKPGLRRNLASAVSVLEAGGESPINLDDLSLKTTYSLRNAAKHAITMTSLSMQELAVSHPEVSFVHAYPGVVKTGIMREFGTITRVAMSAMFILAKPWMVPLNESGDRHLYAATSPRFPPRASNGGGDVAPGADGAKGSGAYLLHWDGSTAGNQKVLQDYRENETGKLVWKHTVGVFGSICGRAGLLED</sequence>
<evidence type="ECO:0000313" key="2">
    <source>
        <dbReference type="EMBL" id="KAJ5190261.1"/>
    </source>
</evidence>
<name>A0A9W9J9N1_9EURO</name>
<dbReference type="SUPFAM" id="SSF51735">
    <property type="entry name" value="NAD(P)-binding Rossmann-fold domains"/>
    <property type="match status" value="1"/>
</dbReference>
<gene>
    <name evidence="2" type="ORF">N7498_009246</name>
</gene>
<dbReference type="InterPro" id="IPR036291">
    <property type="entry name" value="NAD(P)-bd_dom_sf"/>
</dbReference>
<dbReference type="AlphaFoldDB" id="A0A9W9J9N1"/>
<reference evidence="2" key="1">
    <citation type="submission" date="2022-12" db="EMBL/GenBank/DDBJ databases">
        <authorList>
            <person name="Petersen C."/>
        </authorList>
    </citation>
    <scope>NUCLEOTIDE SEQUENCE</scope>
    <source>
        <strain evidence="2">IBT 15544</strain>
    </source>
</reference>
<evidence type="ECO:0000313" key="3">
    <source>
        <dbReference type="Proteomes" id="UP001150904"/>
    </source>
</evidence>
<reference evidence="2" key="2">
    <citation type="journal article" date="2023" name="IMA Fungus">
        <title>Comparative genomic study of the Penicillium genus elucidates a diverse pangenome and 15 lateral gene transfer events.</title>
        <authorList>
            <person name="Petersen C."/>
            <person name="Sorensen T."/>
            <person name="Nielsen M.R."/>
            <person name="Sondergaard T.E."/>
            <person name="Sorensen J.L."/>
            <person name="Fitzpatrick D.A."/>
            <person name="Frisvad J.C."/>
            <person name="Nielsen K.L."/>
        </authorList>
    </citation>
    <scope>NUCLEOTIDE SEQUENCE</scope>
    <source>
        <strain evidence="2">IBT 15544</strain>
    </source>
</reference>